<evidence type="ECO:0000256" key="19">
    <source>
        <dbReference type="ARBA" id="ARBA00032409"/>
    </source>
</evidence>
<dbReference type="GO" id="GO:0051537">
    <property type="term" value="F:2 iron, 2 sulfur cluster binding"/>
    <property type="evidence" value="ECO:0007669"/>
    <property type="project" value="UniProtKB-KW"/>
</dbReference>
<dbReference type="GO" id="GO:0046872">
    <property type="term" value="F:metal ion binding"/>
    <property type="evidence" value="ECO:0007669"/>
    <property type="project" value="UniProtKB-KW"/>
</dbReference>
<comment type="caution">
    <text evidence="22">The sequence shown here is derived from an EMBL/GenBank/DDBJ whole genome shotgun (WGS) entry which is preliminary data.</text>
</comment>
<proteinExistence type="inferred from homology"/>
<dbReference type="Gene3D" id="2.102.10.10">
    <property type="entry name" value="Rieske [2Fe-2S] iron-sulphur domain"/>
    <property type="match status" value="1"/>
</dbReference>
<dbReference type="EMBL" id="JACHGT010000005">
    <property type="protein sequence ID" value="MBB6034809.1"/>
    <property type="molecule type" value="Genomic_DNA"/>
</dbReference>
<evidence type="ECO:0000256" key="8">
    <source>
        <dbReference type="ARBA" id="ARBA00022692"/>
    </source>
</evidence>
<evidence type="ECO:0000256" key="3">
    <source>
        <dbReference type="ARBA" id="ARBA00010651"/>
    </source>
</evidence>
<feature type="transmembrane region" description="Helical" evidence="20">
    <location>
        <begin position="173"/>
        <end position="193"/>
    </location>
</feature>
<dbReference type="InterPro" id="IPR036922">
    <property type="entry name" value="Rieske_2Fe-2S_sf"/>
</dbReference>
<evidence type="ECO:0000256" key="2">
    <source>
        <dbReference type="ARBA" id="ARBA00004651"/>
    </source>
</evidence>
<evidence type="ECO:0000256" key="10">
    <source>
        <dbReference type="ARBA" id="ARBA00022723"/>
    </source>
</evidence>
<dbReference type="PANTHER" id="PTHR10134">
    <property type="entry name" value="CYTOCHROME B-C1 COMPLEX SUBUNIT RIESKE, MITOCHONDRIAL"/>
    <property type="match status" value="1"/>
</dbReference>
<evidence type="ECO:0000256" key="7">
    <source>
        <dbReference type="ARBA" id="ARBA00022660"/>
    </source>
</evidence>
<accession>A0A841FQH3</accession>
<keyword evidence="14" id="KW-0408">Iron</keyword>
<keyword evidence="9" id="KW-0001">2Fe-2S</keyword>
<keyword evidence="17" id="KW-1015">Disulfide bond</keyword>
<protein>
    <recommendedName>
        <fullName evidence="4">Cytochrome bc1 complex Rieske iron-sulfur subunit</fullName>
    </recommendedName>
    <alternativeName>
        <fullName evidence="18">Cytochrome bc1 reductase complex subunit QcrA</fullName>
    </alternativeName>
    <alternativeName>
        <fullName evidence="19">Rieske iron-sulfur protein</fullName>
    </alternativeName>
</protein>
<keyword evidence="8 20" id="KW-0812">Transmembrane</keyword>
<dbReference type="InterPro" id="IPR045603">
    <property type="entry name" value="QcrA_N"/>
</dbReference>
<name>A0A841FQH3_9ACTN</name>
<evidence type="ECO:0000256" key="20">
    <source>
        <dbReference type="SAM" id="Phobius"/>
    </source>
</evidence>
<evidence type="ECO:0000256" key="5">
    <source>
        <dbReference type="ARBA" id="ARBA00022448"/>
    </source>
</evidence>
<keyword evidence="11" id="KW-0249">Electron transport</keyword>
<evidence type="ECO:0000256" key="1">
    <source>
        <dbReference type="ARBA" id="ARBA00002494"/>
    </source>
</evidence>
<evidence type="ECO:0000256" key="16">
    <source>
        <dbReference type="ARBA" id="ARBA00023136"/>
    </source>
</evidence>
<keyword evidence="13" id="KW-0560">Oxidoreductase</keyword>
<dbReference type="SUPFAM" id="SSF50022">
    <property type="entry name" value="ISP domain"/>
    <property type="match status" value="1"/>
</dbReference>
<feature type="domain" description="Rieske" evidence="21">
    <location>
        <begin position="283"/>
        <end position="348"/>
    </location>
</feature>
<organism evidence="22 23">
    <name type="scientific">Phytomonospora endophytica</name>
    <dbReference type="NCBI Taxonomy" id="714109"/>
    <lineage>
        <taxon>Bacteria</taxon>
        <taxon>Bacillati</taxon>
        <taxon>Actinomycetota</taxon>
        <taxon>Actinomycetes</taxon>
        <taxon>Micromonosporales</taxon>
        <taxon>Micromonosporaceae</taxon>
        <taxon>Phytomonospora</taxon>
    </lineage>
</organism>
<comment type="function">
    <text evidence="1">Iron-sulfur subunit of the cytochrome bc1 complex, an essential component of the respiratory electron transport chain required for ATP synthesis. The bc1 complex catalyzes the oxidation of menaquinol and the reduction of cytochrome c in the respiratory chain. The bc1 complex operates through a Q-cycle mechanism that couples electron transfer to generation of the proton gradient that drives ATP synthesis.</text>
</comment>
<dbReference type="RefSeq" id="WP_184787673.1">
    <property type="nucleotide sequence ID" value="NZ_BONT01000067.1"/>
</dbReference>
<dbReference type="AlphaFoldDB" id="A0A841FQH3"/>
<reference evidence="22 23" key="1">
    <citation type="submission" date="2020-08" db="EMBL/GenBank/DDBJ databases">
        <title>Genomic Encyclopedia of Type Strains, Phase IV (KMG-IV): sequencing the most valuable type-strain genomes for metagenomic binning, comparative biology and taxonomic classification.</title>
        <authorList>
            <person name="Goeker M."/>
        </authorList>
    </citation>
    <scope>NUCLEOTIDE SEQUENCE [LARGE SCALE GENOMIC DNA]</scope>
    <source>
        <strain evidence="22 23">YIM 65646</strain>
    </source>
</reference>
<evidence type="ECO:0000259" key="21">
    <source>
        <dbReference type="PROSITE" id="PS51296"/>
    </source>
</evidence>
<feature type="transmembrane region" description="Helical" evidence="20">
    <location>
        <begin position="106"/>
        <end position="125"/>
    </location>
</feature>
<dbReference type="CDD" id="cd03467">
    <property type="entry name" value="Rieske"/>
    <property type="match status" value="1"/>
</dbReference>
<keyword evidence="15" id="KW-0411">Iron-sulfur</keyword>
<dbReference type="GO" id="GO:0016705">
    <property type="term" value="F:oxidoreductase activity, acting on paired donors, with incorporation or reduction of molecular oxygen"/>
    <property type="evidence" value="ECO:0007669"/>
    <property type="project" value="UniProtKB-ARBA"/>
</dbReference>
<dbReference type="InterPro" id="IPR014349">
    <property type="entry name" value="Rieske_Fe-S_prot"/>
</dbReference>
<dbReference type="Proteomes" id="UP000548476">
    <property type="component" value="Unassembled WGS sequence"/>
</dbReference>
<dbReference type="GO" id="GO:0005886">
    <property type="term" value="C:plasma membrane"/>
    <property type="evidence" value="ECO:0007669"/>
    <property type="project" value="UniProtKB-SubCell"/>
</dbReference>
<gene>
    <name evidence="22" type="ORF">HNR73_002663</name>
</gene>
<feature type="transmembrane region" description="Helical" evidence="20">
    <location>
        <begin position="65"/>
        <end position="86"/>
    </location>
</feature>
<comment type="similarity">
    <text evidence="3">Belongs to the Rieske iron-sulfur protein family.</text>
</comment>
<dbReference type="PROSITE" id="PS51296">
    <property type="entry name" value="RIESKE"/>
    <property type="match status" value="1"/>
</dbReference>
<evidence type="ECO:0000256" key="17">
    <source>
        <dbReference type="ARBA" id="ARBA00023157"/>
    </source>
</evidence>
<evidence type="ECO:0000256" key="18">
    <source>
        <dbReference type="ARBA" id="ARBA00029586"/>
    </source>
</evidence>
<evidence type="ECO:0000313" key="22">
    <source>
        <dbReference type="EMBL" id="MBB6034809.1"/>
    </source>
</evidence>
<keyword evidence="5" id="KW-0813">Transport</keyword>
<evidence type="ECO:0000256" key="4">
    <source>
        <dbReference type="ARBA" id="ARBA00015816"/>
    </source>
</evidence>
<keyword evidence="16 20" id="KW-0472">Membrane</keyword>
<keyword evidence="23" id="KW-1185">Reference proteome</keyword>
<evidence type="ECO:0000256" key="12">
    <source>
        <dbReference type="ARBA" id="ARBA00022989"/>
    </source>
</evidence>
<evidence type="ECO:0000256" key="15">
    <source>
        <dbReference type="ARBA" id="ARBA00023014"/>
    </source>
</evidence>
<evidence type="ECO:0000256" key="11">
    <source>
        <dbReference type="ARBA" id="ARBA00022982"/>
    </source>
</evidence>
<sequence>MSTEVPAGEGKKDEQAEPLDVLDPNVTRFELVKEALRRDGVEILHYEPRFPVPGTKEEKRVVRTISFFFVLSGLAALGFIVAYIWWPWEYEFGGADTWSKWYTPVLGALLGIALGGIGIGILTWSKKLLPVEELMQERHDGASDPVERRLTGATLVHIGDETGVARRPMLKRALLFGAAPLGLAALMPIGGLIKDPGDALFTTGFNPKFNGGNPVRLMREDGTLIRPEEISVGGQITVFPAIPGGATLKHADSPTLLIHLREPDAEEARNNAYEMNKGSQWENLIAYSKICTHVGCPASLYEQQTNRLLCPCHQSQFHITNNATPIFGPATRALPQLPISVDEEGYLYATSDYKVAIGPAFWERERK</sequence>
<dbReference type="GO" id="GO:0004497">
    <property type="term" value="F:monooxygenase activity"/>
    <property type="evidence" value="ECO:0007669"/>
    <property type="project" value="UniProtKB-ARBA"/>
</dbReference>
<keyword evidence="6" id="KW-1003">Cell membrane</keyword>
<evidence type="ECO:0000256" key="13">
    <source>
        <dbReference type="ARBA" id="ARBA00023002"/>
    </source>
</evidence>
<evidence type="ECO:0000256" key="9">
    <source>
        <dbReference type="ARBA" id="ARBA00022714"/>
    </source>
</evidence>
<keyword evidence="10" id="KW-0479">Metal-binding</keyword>
<comment type="subcellular location">
    <subcellularLocation>
        <location evidence="2">Cell membrane</location>
        <topology evidence="2">Multi-pass membrane protein</topology>
    </subcellularLocation>
</comment>
<dbReference type="InterPro" id="IPR017941">
    <property type="entry name" value="Rieske_2Fe-2S"/>
</dbReference>
<dbReference type="Pfam" id="PF00355">
    <property type="entry name" value="Rieske"/>
    <property type="match status" value="1"/>
</dbReference>
<keyword evidence="7" id="KW-0679">Respiratory chain</keyword>
<evidence type="ECO:0000313" key="23">
    <source>
        <dbReference type="Proteomes" id="UP000548476"/>
    </source>
</evidence>
<dbReference type="Pfam" id="PF19297">
    <property type="entry name" value="QcrA_N"/>
    <property type="match status" value="1"/>
</dbReference>
<evidence type="ECO:0000256" key="14">
    <source>
        <dbReference type="ARBA" id="ARBA00023004"/>
    </source>
</evidence>
<keyword evidence="12 20" id="KW-1133">Transmembrane helix</keyword>
<evidence type="ECO:0000256" key="6">
    <source>
        <dbReference type="ARBA" id="ARBA00022475"/>
    </source>
</evidence>